<reference evidence="6 7" key="1">
    <citation type="submission" date="2016-10" db="EMBL/GenBank/DDBJ databases">
        <authorList>
            <person name="de Groot N.N."/>
        </authorList>
    </citation>
    <scope>NUCLEOTIDE SEQUENCE [LARGE SCALE GENOMIC DNA]</scope>
    <source>
        <strain evidence="6 7">DSM 23609</strain>
    </source>
</reference>
<dbReference type="CDD" id="cd01949">
    <property type="entry name" value="GGDEF"/>
    <property type="match status" value="1"/>
</dbReference>
<dbReference type="GO" id="GO:1902201">
    <property type="term" value="P:negative regulation of bacterial-type flagellum-dependent cell motility"/>
    <property type="evidence" value="ECO:0007669"/>
    <property type="project" value="TreeGrafter"/>
</dbReference>
<dbReference type="InterPro" id="IPR043128">
    <property type="entry name" value="Rev_trsase/Diguanyl_cyclase"/>
</dbReference>
<dbReference type="Gene3D" id="3.30.70.270">
    <property type="match status" value="1"/>
</dbReference>
<accession>A0A1I2J352</accession>
<gene>
    <name evidence="6" type="ORF">SAMN04488120_105190</name>
</gene>
<dbReference type="SUPFAM" id="SSF55073">
    <property type="entry name" value="Nucleotide cyclase"/>
    <property type="match status" value="1"/>
</dbReference>
<dbReference type="SMART" id="SM00267">
    <property type="entry name" value="GGDEF"/>
    <property type="match status" value="1"/>
</dbReference>
<evidence type="ECO:0000313" key="6">
    <source>
        <dbReference type="EMBL" id="SFF49095.1"/>
    </source>
</evidence>
<evidence type="ECO:0000256" key="4">
    <source>
        <dbReference type="SAM" id="Phobius"/>
    </source>
</evidence>
<dbReference type="Pfam" id="PF00990">
    <property type="entry name" value="GGDEF"/>
    <property type="match status" value="1"/>
</dbReference>
<dbReference type="GO" id="GO:0043709">
    <property type="term" value="P:cell adhesion involved in single-species biofilm formation"/>
    <property type="evidence" value="ECO:0007669"/>
    <property type="project" value="TreeGrafter"/>
</dbReference>
<sequence>MSRADYLSRLRRRGLDQAASKSRDVHTLSTPTIQALERIAKSSGPLLHLPDEVETEYRLEWRIAANHIRVMLCILPMSVASILVVFGETLLGMPEPLAQSMRLGFFAIALPFALIPAAIGWLWPHSPAAGALLAVSGLVSLVWMNVLLAQGAALGYPIHHALLPCIPAGLVLLSGFRFVPVLGLIGGYLAVDQLAMQYLGTPPRTPTQWVGEITLLAILAAAALWMETTRRRSWAALRLLQLQAHQDPLTGLRNRRSFEQHYDVVAAQARRDGKRLLFALADLDHFKKINDRYGHDYGDGALSEVAVVLSQFSRRPLDAVARLGGEEFALLLYDCDPAGAQARLDALVDQVRALGIDNEEAPLGVLTISVGGVISDGSLPMSELYHSADQHLYAVKHRGRNGARLGPIISG</sequence>
<proteinExistence type="predicted"/>
<dbReference type="Proteomes" id="UP000199771">
    <property type="component" value="Unassembled WGS sequence"/>
</dbReference>
<comment type="cofactor">
    <cofactor evidence="1">
        <name>Mg(2+)</name>
        <dbReference type="ChEBI" id="CHEBI:18420"/>
    </cofactor>
</comment>
<feature type="transmembrane region" description="Helical" evidence="4">
    <location>
        <begin position="129"/>
        <end position="149"/>
    </location>
</feature>
<dbReference type="EC" id="2.7.7.65" evidence="2"/>
<protein>
    <recommendedName>
        <fullName evidence="2">diguanylate cyclase</fullName>
        <ecNumber evidence="2">2.7.7.65</ecNumber>
    </recommendedName>
</protein>
<dbReference type="InterPro" id="IPR029787">
    <property type="entry name" value="Nucleotide_cyclase"/>
</dbReference>
<keyword evidence="4" id="KW-1133">Transmembrane helix</keyword>
<feature type="transmembrane region" description="Helical" evidence="4">
    <location>
        <begin position="103"/>
        <end position="123"/>
    </location>
</feature>
<feature type="transmembrane region" description="Helical" evidence="4">
    <location>
        <begin position="161"/>
        <end position="189"/>
    </location>
</feature>
<dbReference type="InterPro" id="IPR050469">
    <property type="entry name" value="Diguanylate_Cyclase"/>
</dbReference>
<evidence type="ECO:0000313" key="7">
    <source>
        <dbReference type="Proteomes" id="UP000199771"/>
    </source>
</evidence>
<dbReference type="InterPro" id="IPR000160">
    <property type="entry name" value="GGDEF_dom"/>
</dbReference>
<evidence type="ECO:0000256" key="3">
    <source>
        <dbReference type="ARBA" id="ARBA00034247"/>
    </source>
</evidence>
<dbReference type="AlphaFoldDB" id="A0A1I2J352"/>
<dbReference type="GO" id="GO:0005886">
    <property type="term" value="C:plasma membrane"/>
    <property type="evidence" value="ECO:0007669"/>
    <property type="project" value="TreeGrafter"/>
</dbReference>
<name>A0A1I2J352_9GAMM</name>
<dbReference type="GO" id="GO:0052621">
    <property type="term" value="F:diguanylate cyclase activity"/>
    <property type="evidence" value="ECO:0007669"/>
    <property type="project" value="UniProtKB-EC"/>
</dbReference>
<dbReference type="PANTHER" id="PTHR45138:SF9">
    <property type="entry name" value="DIGUANYLATE CYCLASE DGCM-RELATED"/>
    <property type="match status" value="1"/>
</dbReference>
<evidence type="ECO:0000259" key="5">
    <source>
        <dbReference type="PROSITE" id="PS50887"/>
    </source>
</evidence>
<dbReference type="STRING" id="1076937.SAMN04488120_105190"/>
<feature type="transmembrane region" description="Helical" evidence="4">
    <location>
        <begin position="68"/>
        <end position="91"/>
    </location>
</feature>
<dbReference type="PROSITE" id="PS50887">
    <property type="entry name" value="GGDEF"/>
    <property type="match status" value="1"/>
</dbReference>
<feature type="domain" description="GGDEF" evidence="5">
    <location>
        <begin position="274"/>
        <end position="408"/>
    </location>
</feature>
<dbReference type="RefSeq" id="WP_091533351.1">
    <property type="nucleotide sequence ID" value="NZ_FOOC01000005.1"/>
</dbReference>
<dbReference type="EMBL" id="FOOC01000005">
    <property type="protein sequence ID" value="SFF49095.1"/>
    <property type="molecule type" value="Genomic_DNA"/>
</dbReference>
<dbReference type="PANTHER" id="PTHR45138">
    <property type="entry name" value="REGULATORY COMPONENTS OF SENSORY TRANSDUCTION SYSTEM"/>
    <property type="match status" value="1"/>
</dbReference>
<organism evidence="6 7">
    <name type="scientific">Fontimonas thermophila</name>
    <dbReference type="NCBI Taxonomy" id="1076937"/>
    <lineage>
        <taxon>Bacteria</taxon>
        <taxon>Pseudomonadati</taxon>
        <taxon>Pseudomonadota</taxon>
        <taxon>Gammaproteobacteria</taxon>
        <taxon>Nevskiales</taxon>
        <taxon>Nevskiaceae</taxon>
        <taxon>Fontimonas</taxon>
    </lineage>
</organism>
<keyword evidence="4" id="KW-0472">Membrane</keyword>
<dbReference type="OrthoDB" id="9803824at2"/>
<keyword evidence="4" id="KW-0812">Transmembrane</keyword>
<evidence type="ECO:0000256" key="2">
    <source>
        <dbReference type="ARBA" id="ARBA00012528"/>
    </source>
</evidence>
<keyword evidence="7" id="KW-1185">Reference proteome</keyword>
<evidence type="ECO:0000256" key="1">
    <source>
        <dbReference type="ARBA" id="ARBA00001946"/>
    </source>
</evidence>
<dbReference type="NCBIfam" id="TIGR00254">
    <property type="entry name" value="GGDEF"/>
    <property type="match status" value="1"/>
</dbReference>
<dbReference type="FunFam" id="3.30.70.270:FF:000001">
    <property type="entry name" value="Diguanylate cyclase domain protein"/>
    <property type="match status" value="1"/>
</dbReference>
<comment type="catalytic activity">
    <reaction evidence="3">
        <text>2 GTP = 3',3'-c-di-GMP + 2 diphosphate</text>
        <dbReference type="Rhea" id="RHEA:24898"/>
        <dbReference type="ChEBI" id="CHEBI:33019"/>
        <dbReference type="ChEBI" id="CHEBI:37565"/>
        <dbReference type="ChEBI" id="CHEBI:58805"/>
        <dbReference type="EC" id="2.7.7.65"/>
    </reaction>
</comment>